<dbReference type="Proteomes" id="UP001190700">
    <property type="component" value="Unassembled WGS sequence"/>
</dbReference>
<organism evidence="2 3">
    <name type="scientific">Cymbomonas tetramitiformis</name>
    <dbReference type="NCBI Taxonomy" id="36881"/>
    <lineage>
        <taxon>Eukaryota</taxon>
        <taxon>Viridiplantae</taxon>
        <taxon>Chlorophyta</taxon>
        <taxon>Pyramimonadophyceae</taxon>
        <taxon>Pyramimonadales</taxon>
        <taxon>Pyramimonadaceae</taxon>
        <taxon>Cymbomonas</taxon>
    </lineage>
</organism>
<sequence>MAVSFQMLLSSLVCCSCRELHAEAPGDQRATAEVDEKRVLRDAVRLVKAGQLEKAAKRLELAKLAPAAEETLQKLDRLHPALTGRRREVEEDRRWELQAQALELDEGAALDRHPEWICVKADTKNAFNAAHRKAMFAAVERDFPELWA</sequence>
<feature type="chain" id="PRO_5042150748" evidence="1">
    <location>
        <begin position="23"/>
        <end position="148"/>
    </location>
</feature>
<proteinExistence type="predicted"/>
<gene>
    <name evidence="2" type="ORF">CYMTET_19402</name>
</gene>
<dbReference type="AlphaFoldDB" id="A0AAE0L4X5"/>
<protein>
    <submittedName>
        <fullName evidence="2">Uncharacterized protein</fullName>
    </submittedName>
</protein>
<keyword evidence="3" id="KW-1185">Reference proteome</keyword>
<name>A0AAE0L4X5_9CHLO</name>
<evidence type="ECO:0000256" key="1">
    <source>
        <dbReference type="SAM" id="SignalP"/>
    </source>
</evidence>
<keyword evidence="1" id="KW-0732">Signal</keyword>
<comment type="caution">
    <text evidence="2">The sequence shown here is derived from an EMBL/GenBank/DDBJ whole genome shotgun (WGS) entry which is preliminary data.</text>
</comment>
<reference evidence="2 3" key="1">
    <citation type="journal article" date="2015" name="Genome Biol. Evol.">
        <title>Comparative Genomics of a Bacterivorous Green Alga Reveals Evolutionary Causalities and Consequences of Phago-Mixotrophic Mode of Nutrition.</title>
        <authorList>
            <person name="Burns J.A."/>
            <person name="Paasch A."/>
            <person name="Narechania A."/>
            <person name="Kim E."/>
        </authorList>
    </citation>
    <scope>NUCLEOTIDE SEQUENCE [LARGE SCALE GENOMIC DNA]</scope>
    <source>
        <strain evidence="2 3">PLY_AMNH</strain>
    </source>
</reference>
<evidence type="ECO:0000313" key="2">
    <source>
        <dbReference type="EMBL" id="KAK3272296.1"/>
    </source>
</evidence>
<dbReference type="EMBL" id="LGRX02009052">
    <property type="protein sequence ID" value="KAK3272296.1"/>
    <property type="molecule type" value="Genomic_DNA"/>
</dbReference>
<evidence type="ECO:0000313" key="3">
    <source>
        <dbReference type="Proteomes" id="UP001190700"/>
    </source>
</evidence>
<accession>A0AAE0L4X5</accession>
<feature type="signal peptide" evidence="1">
    <location>
        <begin position="1"/>
        <end position="22"/>
    </location>
</feature>